<keyword evidence="1 4" id="KW-0808">Transferase</keyword>
<keyword evidence="5" id="KW-1185">Reference proteome</keyword>
<dbReference type="Proteomes" id="UP001596189">
    <property type="component" value="Unassembled WGS sequence"/>
</dbReference>
<proteinExistence type="predicted"/>
<dbReference type="InterPro" id="IPR050832">
    <property type="entry name" value="Bact_Acetyltransf"/>
</dbReference>
<evidence type="ECO:0000313" key="4">
    <source>
        <dbReference type="EMBL" id="MFC6007725.1"/>
    </source>
</evidence>
<accession>A0ABW1JFE8</accession>
<dbReference type="Pfam" id="PF00583">
    <property type="entry name" value="Acetyltransf_1"/>
    <property type="match status" value="1"/>
</dbReference>
<feature type="domain" description="N-acetyltransferase" evidence="3">
    <location>
        <begin position="4"/>
        <end position="161"/>
    </location>
</feature>
<dbReference type="SUPFAM" id="SSF55729">
    <property type="entry name" value="Acyl-CoA N-acyltransferases (Nat)"/>
    <property type="match status" value="1"/>
</dbReference>
<evidence type="ECO:0000256" key="2">
    <source>
        <dbReference type="ARBA" id="ARBA00023315"/>
    </source>
</evidence>
<dbReference type="EC" id="2.3.1.-" evidence="4"/>
<dbReference type="Gene3D" id="3.40.630.30">
    <property type="match status" value="1"/>
</dbReference>
<dbReference type="CDD" id="cd04301">
    <property type="entry name" value="NAT_SF"/>
    <property type="match status" value="1"/>
</dbReference>
<organism evidence="4 5">
    <name type="scientific">Angustibacter luteus</name>
    <dbReference type="NCBI Taxonomy" id="658456"/>
    <lineage>
        <taxon>Bacteria</taxon>
        <taxon>Bacillati</taxon>
        <taxon>Actinomycetota</taxon>
        <taxon>Actinomycetes</taxon>
        <taxon>Kineosporiales</taxon>
        <taxon>Kineosporiaceae</taxon>
    </lineage>
</organism>
<evidence type="ECO:0000259" key="3">
    <source>
        <dbReference type="PROSITE" id="PS51186"/>
    </source>
</evidence>
<sequence>MSEVTVRALDGDDWNTYRGLRLAALQDAPDAFASSYEDEQAYDEAFWRLRMGRSARLVAESDEEAVGIVSVGQAREHDVAELFGMWVVPGFRGKGVAWQLTQAAGEHARREGQRALKLWVSTDNGRAVAFFSSAGFRPADERRAMTNDADVEELAMVLPLGDDPGWVPTTTL</sequence>
<dbReference type="InterPro" id="IPR000182">
    <property type="entry name" value="GNAT_dom"/>
</dbReference>
<gene>
    <name evidence="4" type="ORF">ACFQDO_11350</name>
</gene>
<dbReference type="EMBL" id="JBHSRD010000004">
    <property type="protein sequence ID" value="MFC6007725.1"/>
    <property type="molecule type" value="Genomic_DNA"/>
</dbReference>
<keyword evidence="2 4" id="KW-0012">Acyltransferase</keyword>
<dbReference type="InterPro" id="IPR016181">
    <property type="entry name" value="Acyl_CoA_acyltransferase"/>
</dbReference>
<name>A0ABW1JFE8_9ACTN</name>
<protein>
    <submittedName>
        <fullName evidence="4">GNAT family N-acetyltransferase</fullName>
        <ecNumber evidence="4">2.3.1.-</ecNumber>
    </submittedName>
</protein>
<dbReference type="PROSITE" id="PS51186">
    <property type="entry name" value="GNAT"/>
    <property type="match status" value="1"/>
</dbReference>
<evidence type="ECO:0000256" key="1">
    <source>
        <dbReference type="ARBA" id="ARBA00022679"/>
    </source>
</evidence>
<dbReference type="RefSeq" id="WP_345715597.1">
    <property type="nucleotide sequence ID" value="NZ_BAABFP010000002.1"/>
</dbReference>
<dbReference type="GO" id="GO:0016746">
    <property type="term" value="F:acyltransferase activity"/>
    <property type="evidence" value="ECO:0007669"/>
    <property type="project" value="UniProtKB-KW"/>
</dbReference>
<reference evidence="5" key="1">
    <citation type="journal article" date="2019" name="Int. J. Syst. Evol. Microbiol.">
        <title>The Global Catalogue of Microorganisms (GCM) 10K type strain sequencing project: providing services to taxonomists for standard genome sequencing and annotation.</title>
        <authorList>
            <consortium name="The Broad Institute Genomics Platform"/>
            <consortium name="The Broad Institute Genome Sequencing Center for Infectious Disease"/>
            <person name="Wu L."/>
            <person name="Ma J."/>
        </authorList>
    </citation>
    <scope>NUCLEOTIDE SEQUENCE [LARGE SCALE GENOMIC DNA]</scope>
    <source>
        <strain evidence="5">KACC 14249</strain>
    </source>
</reference>
<dbReference type="PANTHER" id="PTHR43877">
    <property type="entry name" value="AMINOALKYLPHOSPHONATE N-ACETYLTRANSFERASE-RELATED-RELATED"/>
    <property type="match status" value="1"/>
</dbReference>
<comment type="caution">
    <text evidence="4">The sequence shown here is derived from an EMBL/GenBank/DDBJ whole genome shotgun (WGS) entry which is preliminary data.</text>
</comment>
<evidence type="ECO:0000313" key="5">
    <source>
        <dbReference type="Proteomes" id="UP001596189"/>
    </source>
</evidence>